<organism evidence="2 3">
    <name type="scientific">Stakelama flava</name>
    <dbReference type="NCBI Taxonomy" id="2860338"/>
    <lineage>
        <taxon>Bacteria</taxon>
        <taxon>Pseudomonadati</taxon>
        <taxon>Pseudomonadota</taxon>
        <taxon>Alphaproteobacteria</taxon>
        <taxon>Sphingomonadales</taxon>
        <taxon>Sphingomonadaceae</taxon>
        <taxon>Stakelama</taxon>
    </lineage>
</organism>
<comment type="caution">
    <text evidence="2">The sequence shown here is derived from an EMBL/GenBank/DDBJ whole genome shotgun (WGS) entry which is preliminary data.</text>
</comment>
<dbReference type="RefSeq" id="WP_219238770.1">
    <property type="nucleotide sequence ID" value="NZ_JAHWZX010000011.1"/>
</dbReference>
<feature type="compositionally biased region" description="Pro residues" evidence="1">
    <location>
        <begin position="122"/>
        <end position="136"/>
    </location>
</feature>
<dbReference type="EMBL" id="JAHWZX010000011">
    <property type="protein sequence ID" value="MBW4331653.1"/>
    <property type="molecule type" value="Genomic_DNA"/>
</dbReference>
<gene>
    <name evidence="2" type="ORF">KY084_12310</name>
</gene>
<keyword evidence="3" id="KW-1185">Reference proteome</keyword>
<reference evidence="2 3" key="1">
    <citation type="submission" date="2021-07" db="EMBL/GenBank/DDBJ databases">
        <title>Stakelama flava sp. nov., a novel endophytic bacterium isolated from branch of Kandelia candel.</title>
        <authorList>
            <person name="Tuo L."/>
        </authorList>
    </citation>
    <scope>NUCLEOTIDE SEQUENCE [LARGE SCALE GENOMIC DNA]</scope>
    <source>
        <strain evidence="2 3">CBK3Z-3</strain>
    </source>
</reference>
<evidence type="ECO:0000313" key="2">
    <source>
        <dbReference type="EMBL" id="MBW4331653.1"/>
    </source>
</evidence>
<protein>
    <recommendedName>
        <fullName evidence="4">DUF2946 domain-containing protein</fullName>
    </recommendedName>
</protein>
<evidence type="ECO:0000313" key="3">
    <source>
        <dbReference type="Proteomes" id="UP001197214"/>
    </source>
</evidence>
<evidence type="ECO:0008006" key="4">
    <source>
        <dbReference type="Google" id="ProtNLM"/>
    </source>
</evidence>
<evidence type="ECO:0000256" key="1">
    <source>
        <dbReference type="SAM" id="MobiDB-lite"/>
    </source>
</evidence>
<name>A0ABS6XN64_9SPHN</name>
<feature type="region of interest" description="Disordered" evidence="1">
    <location>
        <begin position="114"/>
        <end position="136"/>
    </location>
</feature>
<proteinExistence type="predicted"/>
<dbReference type="Proteomes" id="UP001197214">
    <property type="component" value="Unassembled WGS sequence"/>
</dbReference>
<sequence>MTKRTFSASPLFKAAFFATFMVALFLRVLVPSGWMPTVHADGVYLTLCDGTADTRTMESMDHGRHGKGHHPSGHSHPCPFAALGLAIDTPAEPPAPTIAARPLDIAERRDVAFDRGHAGLAAPPPPQTGPPALPFA</sequence>
<accession>A0ABS6XN64</accession>